<dbReference type="Pfam" id="PF00169">
    <property type="entry name" value="PH"/>
    <property type="match status" value="2"/>
</dbReference>
<gene>
    <name evidence="2" type="primary">OPY1</name>
    <name evidence="2" type="ORF">FIM1_1572</name>
</gene>
<protein>
    <submittedName>
        <fullName evidence="2">Protein OPY1</fullName>
    </submittedName>
</protein>
<evidence type="ECO:0000313" key="3">
    <source>
        <dbReference type="Proteomes" id="UP000422736"/>
    </source>
</evidence>
<keyword evidence="3" id="KW-1185">Reference proteome</keyword>
<feature type="domain" description="PH" evidence="1">
    <location>
        <begin position="188"/>
        <end position="283"/>
    </location>
</feature>
<sequence>MGRQTFEDNEEIIYSSYLVKKPTVSKSLSSTKQLAKSWTNWSVKKAPHNHEYWCVLRNTQFSYYKDESERVAEKVIPIQDILGCRAYDDNKLDIFTKGMTLRFKSSDENVIRNWMQAITKLLPHLNNYGSESDLEIAESDDELPEGCKNDENDAVEQSSTSNVQSINNGILEEDKKFFDFYDITKPSHLIQAGLIFAKNKRSLTGKKWKPYKCQLTNKSLKICSLKTQECRYCIPMEKVVDCIELDSKDPLFAVVTFNQRLKLRANNEDELVDWIINLKSCVMVRNSLAFTSKEAAREALKETQG</sequence>
<dbReference type="EMBL" id="CP015055">
    <property type="protein sequence ID" value="QGN14898.1"/>
    <property type="molecule type" value="Genomic_DNA"/>
</dbReference>
<feature type="domain" description="PH" evidence="1">
    <location>
        <begin position="11"/>
        <end position="123"/>
    </location>
</feature>
<dbReference type="PROSITE" id="PS50003">
    <property type="entry name" value="PH_DOMAIN"/>
    <property type="match status" value="2"/>
</dbReference>
<dbReference type="SUPFAM" id="SSF50729">
    <property type="entry name" value="PH domain-like"/>
    <property type="match status" value="2"/>
</dbReference>
<dbReference type="SMART" id="SM00233">
    <property type="entry name" value="PH"/>
    <property type="match status" value="2"/>
</dbReference>
<evidence type="ECO:0000259" key="1">
    <source>
        <dbReference type="PROSITE" id="PS50003"/>
    </source>
</evidence>
<name>A0ABX6ERE3_KLUMA</name>
<dbReference type="Proteomes" id="UP000422736">
    <property type="component" value="Chromosome 2"/>
</dbReference>
<reference evidence="2 3" key="1">
    <citation type="submission" date="2016-03" db="EMBL/GenBank/DDBJ databases">
        <title>How can Kluyveromyces marxianus grow so fast - potential evolutionary course in Saccharomyces Complex revealed by comparative genomics.</title>
        <authorList>
            <person name="Mo W."/>
            <person name="Lu W."/>
            <person name="Yang X."/>
            <person name="Qi J."/>
            <person name="Lv H."/>
        </authorList>
    </citation>
    <scope>NUCLEOTIDE SEQUENCE [LARGE SCALE GENOMIC DNA]</scope>
    <source>
        <strain evidence="2 3">FIM1</strain>
    </source>
</reference>
<dbReference type="InterPro" id="IPR052227">
    <property type="entry name" value="Arf-Rho-GAP_ANK-PH_domain"/>
</dbReference>
<dbReference type="InterPro" id="IPR011993">
    <property type="entry name" value="PH-like_dom_sf"/>
</dbReference>
<organism evidence="2 3">
    <name type="scientific">Kluyveromyces marxianus</name>
    <name type="common">Yeast</name>
    <name type="synonym">Candida kefyr</name>
    <dbReference type="NCBI Taxonomy" id="4911"/>
    <lineage>
        <taxon>Eukaryota</taxon>
        <taxon>Fungi</taxon>
        <taxon>Dikarya</taxon>
        <taxon>Ascomycota</taxon>
        <taxon>Saccharomycotina</taxon>
        <taxon>Saccharomycetes</taxon>
        <taxon>Saccharomycetales</taxon>
        <taxon>Saccharomycetaceae</taxon>
        <taxon>Kluyveromyces</taxon>
    </lineage>
</organism>
<evidence type="ECO:0000313" key="2">
    <source>
        <dbReference type="EMBL" id="QGN14898.1"/>
    </source>
</evidence>
<dbReference type="PANTHER" id="PTHR45899">
    <property type="entry name" value="RHO GTPASE ACTIVATING PROTEIN AT 15B, ISOFORM C"/>
    <property type="match status" value="1"/>
</dbReference>
<dbReference type="InterPro" id="IPR001849">
    <property type="entry name" value="PH_domain"/>
</dbReference>
<dbReference type="Gene3D" id="2.30.29.30">
    <property type="entry name" value="Pleckstrin-homology domain (PH domain)/Phosphotyrosine-binding domain (PTB)"/>
    <property type="match status" value="2"/>
</dbReference>
<proteinExistence type="predicted"/>
<dbReference type="PANTHER" id="PTHR45899:SF2">
    <property type="entry name" value="RHO GTPASE ACTIVATING PROTEIN AT 15B, ISOFORM C"/>
    <property type="match status" value="1"/>
</dbReference>
<accession>A0ABX6ERE3</accession>